<evidence type="ECO:0000313" key="1">
    <source>
        <dbReference type="EMBL" id="KAF9535944.1"/>
    </source>
</evidence>
<proteinExistence type="predicted"/>
<protein>
    <submittedName>
        <fullName evidence="1">Uncharacterized protein</fullName>
    </submittedName>
</protein>
<accession>A0A9P6EVZ3</accession>
<dbReference type="Proteomes" id="UP000723463">
    <property type="component" value="Unassembled WGS sequence"/>
</dbReference>
<organism evidence="1 2">
    <name type="scientific">Mortierella hygrophila</name>
    <dbReference type="NCBI Taxonomy" id="979708"/>
    <lineage>
        <taxon>Eukaryota</taxon>
        <taxon>Fungi</taxon>
        <taxon>Fungi incertae sedis</taxon>
        <taxon>Mucoromycota</taxon>
        <taxon>Mortierellomycotina</taxon>
        <taxon>Mortierellomycetes</taxon>
        <taxon>Mortierellales</taxon>
        <taxon>Mortierellaceae</taxon>
        <taxon>Mortierella</taxon>
    </lineage>
</organism>
<feature type="non-terminal residue" evidence="1">
    <location>
        <position position="133"/>
    </location>
</feature>
<name>A0A9P6EVZ3_9FUNG</name>
<sequence>MEKSAWSCQWLRILHVQFGRIPGPDIQSDCRGDRTPAGKKLHSGTIEWSRAVQRKVHAQLAILECPEELYLGRQSPVLELVVTTTKNPTTGKFVSAYNDPSLQQTCLEWTLASELDLPAPMRSMRSMRVLGLD</sequence>
<evidence type="ECO:0000313" key="2">
    <source>
        <dbReference type="Proteomes" id="UP000723463"/>
    </source>
</evidence>
<dbReference type="EMBL" id="JAAAXW010001237">
    <property type="protein sequence ID" value="KAF9535944.1"/>
    <property type="molecule type" value="Genomic_DNA"/>
</dbReference>
<gene>
    <name evidence="1" type="ORF">EC957_001344</name>
</gene>
<keyword evidence="2" id="KW-1185">Reference proteome</keyword>
<comment type="caution">
    <text evidence="1">The sequence shown here is derived from an EMBL/GenBank/DDBJ whole genome shotgun (WGS) entry which is preliminary data.</text>
</comment>
<reference evidence="1" key="1">
    <citation type="journal article" date="2020" name="Fungal Divers.">
        <title>Resolving the Mortierellaceae phylogeny through synthesis of multi-gene phylogenetics and phylogenomics.</title>
        <authorList>
            <person name="Vandepol N."/>
            <person name="Liber J."/>
            <person name="Desiro A."/>
            <person name="Na H."/>
            <person name="Kennedy M."/>
            <person name="Barry K."/>
            <person name="Grigoriev I.V."/>
            <person name="Miller A.N."/>
            <person name="O'Donnell K."/>
            <person name="Stajich J.E."/>
            <person name="Bonito G."/>
        </authorList>
    </citation>
    <scope>NUCLEOTIDE SEQUENCE</scope>
    <source>
        <strain evidence="1">NRRL 2591</strain>
    </source>
</reference>
<dbReference type="AlphaFoldDB" id="A0A9P6EVZ3"/>